<evidence type="ECO:0000259" key="12">
    <source>
        <dbReference type="PROSITE" id="PS50146"/>
    </source>
</evidence>
<evidence type="ECO:0000313" key="14">
    <source>
        <dbReference type="Proteomes" id="UP001516023"/>
    </source>
</evidence>
<keyword evidence="11" id="KW-1133">Transmembrane helix</keyword>
<reference evidence="13 14" key="1">
    <citation type="journal article" date="2020" name="G3 (Bethesda)">
        <title>Improved Reference Genome for Cyclotella cryptica CCMP332, a Model for Cell Wall Morphogenesis, Salinity Adaptation, and Lipid Production in Diatoms (Bacillariophyta).</title>
        <authorList>
            <person name="Roberts W.R."/>
            <person name="Downey K.M."/>
            <person name="Ruck E.C."/>
            <person name="Traller J.C."/>
            <person name="Alverson A.J."/>
        </authorList>
    </citation>
    <scope>NUCLEOTIDE SEQUENCE [LARGE SCALE GENOMIC DNA]</scope>
    <source>
        <strain evidence="13 14">CCMP332</strain>
    </source>
</reference>
<dbReference type="PANTHER" id="PTHR11255">
    <property type="entry name" value="DIACYLGLYCEROL KINASE"/>
    <property type="match status" value="1"/>
</dbReference>
<feature type="compositionally biased region" description="Acidic residues" evidence="10">
    <location>
        <begin position="306"/>
        <end position="318"/>
    </location>
</feature>
<evidence type="ECO:0000256" key="2">
    <source>
        <dbReference type="ARBA" id="ARBA00009280"/>
    </source>
</evidence>
<dbReference type="InterPro" id="IPR016064">
    <property type="entry name" value="NAD/diacylglycerol_kinase_sf"/>
</dbReference>
<dbReference type="AlphaFoldDB" id="A0ABD3QHX1"/>
<dbReference type="Proteomes" id="UP001516023">
    <property type="component" value="Unassembled WGS sequence"/>
</dbReference>
<dbReference type="GO" id="GO:0004143">
    <property type="term" value="F:ATP-dependent diacylglycerol kinase activity"/>
    <property type="evidence" value="ECO:0007669"/>
    <property type="project" value="UniProtKB-EC"/>
</dbReference>
<evidence type="ECO:0000313" key="13">
    <source>
        <dbReference type="EMBL" id="KAL3799792.1"/>
    </source>
</evidence>
<dbReference type="PROSITE" id="PS50146">
    <property type="entry name" value="DAGK"/>
    <property type="match status" value="1"/>
</dbReference>
<evidence type="ECO:0000256" key="3">
    <source>
        <dbReference type="ARBA" id="ARBA00022679"/>
    </source>
</evidence>
<keyword evidence="11" id="KW-0812">Transmembrane</keyword>
<comment type="catalytic activity">
    <reaction evidence="9">
        <text>a 1,2-diacyl-sn-glycerol + ATP = a 1,2-diacyl-sn-glycero-3-phosphate + ADP + H(+)</text>
        <dbReference type="Rhea" id="RHEA:10272"/>
        <dbReference type="ChEBI" id="CHEBI:15378"/>
        <dbReference type="ChEBI" id="CHEBI:17815"/>
        <dbReference type="ChEBI" id="CHEBI:30616"/>
        <dbReference type="ChEBI" id="CHEBI:58608"/>
        <dbReference type="ChEBI" id="CHEBI:456216"/>
        <dbReference type="EC" id="2.7.1.107"/>
    </reaction>
</comment>
<evidence type="ECO:0000256" key="9">
    <source>
        <dbReference type="RuleBase" id="RU361128"/>
    </source>
</evidence>
<proteinExistence type="inferred from homology"/>
<dbReference type="EMBL" id="JABMIG020000036">
    <property type="protein sequence ID" value="KAL3799792.1"/>
    <property type="molecule type" value="Genomic_DNA"/>
</dbReference>
<dbReference type="GO" id="GO:0016020">
    <property type="term" value="C:membrane"/>
    <property type="evidence" value="ECO:0007669"/>
    <property type="project" value="UniProtKB-SubCell"/>
</dbReference>
<evidence type="ECO:0000256" key="8">
    <source>
        <dbReference type="ARBA" id="ARBA00023136"/>
    </source>
</evidence>
<feature type="transmembrane region" description="Helical" evidence="11">
    <location>
        <begin position="43"/>
        <end position="62"/>
    </location>
</feature>
<keyword evidence="5" id="KW-0863">Zinc-finger</keyword>
<accession>A0ABD3QHX1</accession>
<comment type="caution">
    <text evidence="13">The sequence shown here is derived from an EMBL/GenBank/DDBJ whole genome shotgun (WGS) entry which is preliminary data.</text>
</comment>
<feature type="region of interest" description="Disordered" evidence="10">
    <location>
        <begin position="339"/>
        <end position="359"/>
    </location>
</feature>
<evidence type="ECO:0000256" key="11">
    <source>
        <dbReference type="SAM" id="Phobius"/>
    </source>
</evidence>
<dbReference type="EC" id="2.7.1.107" evidence="9"/>
<feature type="region of interest" description="Disordered" evidence="10">
    <location>
        <begin position="138"/>
        <end position="158"/>
    </location>
</feature>
<dbReference type="InterPro" id="IPR001206">
    <property type="entry name" value="Diacylglycerol_kinase_cat_dom"/>
</dbReference>
<dbReference type="InterPro" id="IPR037607">
    <property type="entry name" value="DGK"/>
</dbReference>
<dbReference type="PANTHER" id="PTHR11255:SF54">
    <property type="entry name" value="DIACYLGLYCEROL KINASE THETA"/>
    <property type="match status" value="1"/>
</dbReference>
<dbReference type="GO" id="GO:0005524">
    <property type="term" value="F:ATP binding"/>
    <property type="evidence" value="ECO:0007669"/>
    <property type="project" value="UniProtKB-KW"/>
</dbReference>
<dbReference type="Pfam" id="PF00609">
    <property type="entry name" value="DAGK_acc"/>
    <property type="match status" value="1"/>
</dbReference>
<evidence type="ECO:0000256" key="4">
    <source>
        <dbReference type="ARBA" id="ARBA00022741"/>
    </source>
</evidence>
<protein>
    <recommendedName>
        <fullName evidence="9">Diacylglycerol kinase</fullName>
        <shortName evidence="9">DAG kinase</shortName>
        <ecNumber evidence="9">2.7.1.107</ecNumber>
    </recommendedName>
</protein>
<evidence type="ECO:0000256" key="5">
    <source>
        <dbReference type="ARBA" id="ARBA00022771"/>
    </source>
</evidence>
<keyword evidence="7 9" id="KW-0067">ATP-binding</keyword>
<dbReference type="Pfam" id="PF00781">
    <property type="entry name" value="DAGK_cat"/>
    <property type="match status" value="1"/>
</dbReference>
<dbReference type="InterPro" id="IPR017438">
    <property type="entry name" value="ATP-NAD_kinase_N"/>
</dbReference>
<feature type="domain" description="DAGKc" evidence="12">
    <location>
        <begin position="541"/>
        <end position="675"/>
    </location>
</feature>
<keyword evidence="4 9" id="KW-0547">Nucleotide-binding</keyword>
<keyword evidence="5" id="KW-0479">Metal-binding</keyword>
<gene>
    <name evidence="13" type="ORF">HJC23_010442</name>
</gene>
<keyword evidence="8 11" id="KW-0472">Membrane</keyword>
<keyword evidence="6 9" id="KW-0418">Kinase</keyword>
<dbReference type="SMART" id="SM00046">
    <property type="entry name" value="DAGKc"/>
    <property type="match status" value="1"/>
</dbReference>
<keyword evidence="14" id="KW-1185">Reference proteome</keyword>
<keyword evidence="5" id="KW-0862">Zinc</keyword>
<name>A0ABD3QHX1_9STRA</name>
<feature type="compositionally biased region" description="Gly residues" evidence="10">
    <location>
        <begin position="146"/>
        <end position="157"/>
    </location>
</feature>
<organism evidence="13 14">
    <name type="scientific">Cyclotella cryptica</name>
    <dbReference type="NCBI Taxonomy" id="29204"/>
    <lineage>
        <taxon>Eukaryota</taxon>
        <taxon>Sar</taxon>
        <taxon>Stramenopiles</taxon>
        <taxon>Ochrophyta</taxon>
        <taxon>Bacillariophyta</taxon>
        <taxon>Coscinodiscophyceae</taxon>
        <taxon>Thalassiosirophycidae</taxon>
        <taxon>Stephanodiscales</taxon>
        <taxon>Stephanodiscaceae</taxon>
        <taxon>Cyclotella</taxon>
    </lineage>
</organism>
<comment type="similarity">
    <text evidence="2 9">Belongs to the eukaryotic diacylglycerol kinase family.</text>
</comment>
<feature type="region of interest" description="Disordered" evidence="10">
    <location>
        <begin position="303"/>
        <end position="324"/>
    </location>
</feature>
<dbReference type="Gene3D" id="2.60.200.40">
    <property type="match status" value="1"/>
</dbReference>
<dbReference type="SUPFAM" id="SSF111331">
    <property type="entry name" value="NAD kinase/diacylglycerol kinase-like"/>
    <property type="match status" value="1"/>
</dbReference>
<comment type="subcellular location">
    <subcellularLocation>
        <location evidence="1">Membrane</location>
    </subcellularLocation>
</comment>
<evidence type="ECO:0000256" key="6">
    <source>
        <dbReference type="ARBA" id="ARBA00022777"/>
    </source>
</evidence>
<dbReference type="GO" id="GO:0008270">
    <property type="term" value="F:zinc ion binding"/>
    <property type="evidence" value="ECO:0007669"/>
    <property type="project" value="UniProtKB-KW"/>
</dbReference>
<evidence type="ECO:0000256" key="7">
    <source>
        <dbReference type="ARBA" id="ARBA00022840"/>
    </source>
</evidence>
<dbReference type="SMART" id="SM00045">
    <property type="entry name" value="DAGKa"/>
    <property type="match status" value="1"/>
</dbReference>
<evidence type="ECO:0000256" key="10">
    <source>
        <dbReference type="SAM" id="MobiDB-lite"/>
    </source>
</evidence>
<sequence>MGWFRAILQIAQNRTAASPELIADDIDAFPTDNNPSSRDDFTFGFEEVFVTLALFIFGYIVLATPCRPLRSAFALHIRIHPGEWIHAAAQLRHVRSASDARLWWNHLWKHHTVERRIHQQQRWHDFLRSGRLEDEYDPDRTVRASGGNGRGLNGGGRSTPLTTLFRPCTLSENKIHISSSDGRLIESCSPTKNQTYIKCQSSSGDSEVRQETDQDRFERAWKTYIHNAEYNRLVLPPECKLVNTPHSRESEQNTLEESPWHKTIAYIQNLYEVWIKLFSVEGAKRFLLWVMNVVRYKLRKRRGLPVDEDEEEEEDDDGSVATLGTICNSPKVQMKRVTRKIGDSSEASAGGDCGKTPRAKVSNVKSEYDPSIMNIPSLNQQEKQDKSMNLNPRARVDTGDDDTFISAAGADVADKVSSHIPDADIPLTVVSKRSQRLSPVAANLFHRSQSALKKKDALESYRQHATMMPMSCQLAQDRVEQEWISPIPSPKMKHSNDDHADVPGLNFFDTANSDRQLRDMSRAVPIPDANGFILGDEFISASCTPLLVFVNSRSGSQQGNFLMAQFRRLLNPIQVWDLGIGGPEKVLRSFSVLTRFQILVCGGDGTVSWILSVLERMKLKRWPPIAILPLGTGNDLARIHGWGGGYNNESLLYILRQISEAYISMLDLWQLDITDKKGKRKAVKSFTNYLGVGVDAQAALQVHMLRESTPTLFFSRFYNKVWYALAGGEEAIKSSCANLPQQITLVADGVEIHLPPDSQGIIFLNIDSYSGGVPLWSKGQKPLKRKIRSHSEGDFLRGNGTKAFARVDSIEDIFTLESESSRMSLDERLAKVTACDLPSSCQDGLLDVVSIRGTFHLGQIRVGLSNAQLLCQCREAVVTLKKKVAIQIDGEPWRQNPSILRISRKNDRATMLNRSSDDSGGVESEVAKLLDWASEKNVIDRNQYTVVELIFAMGDANTDSLKNLVDEWNTRGVKRAKLDYPSLFSLVFLFQRFK</sequence>
<evidence type="ECO:0000256" key="1">
    <source>
        <dbReference type="ARBA" id="ARBA00004370"/>
    </source>
</evidence>
<keyword evidence="3 9" id="KW-0808">Transferase</keyword>
<dbReference type="InterPro" id="IPR000756">
    <property type="entry name" value="Diacylglycerol_kin_accessory"/>
</dbReference>
<dbReference type="Gene3D" id="3.40.50.10330">
    <property type="entry name" value="Probable inorganic polyphosphate/atp-NAD kinase, domain 1"/>
    <property type="match status" value="1"/>
</dbReference>